<dbReference type="EMBL" id="JAWIZZ010000047">
    <property type="protein sequence ID" value="KAK5779517.1"/>
    <property type="molecule type" value="Genomic_DNA"/>
</dbReference>
<keyword evidence="8" id="KW-1185">Reference proteome</keyword>
<keyword evidence="4 6" id="KW-0472">Membrane</keyword>
<feature type="transmembrane region" description="Helical" evidence="6">
    <location>
        <begin position="15"/>
        <end position="37"/>
    </location>
</feature>
<comment type="caution">
    <text evidence="7">The sequence shown here is derived from an EMBL/GenBank/DDBJ whole genome shotgun (WGS) entry which is preliminary data.</text>
</comment>
<evidence type="ECO:0000256" key="6">
    <source>
        <dbReference type="SAM" id="Phobius"/>
    </source>
</evidence>
<name>A0AAN7WNA8_9SACH</name>
<feature type="transmembrane region" description="Helical" evidence="6">
    <location>
        <begin position="445"/>
        <end position="467"/>
    </location>
</feature>
<dbReference type="GO" id="GO:0005783">
    <property type="term" value="C:endoplasmic reticulum"/>
    <property type="evidence" value="ECO:0007669"/>
    <property type="project" value="TreeGrafter"/>
</dbReference>
<reference evidence="8" key="1">
    <citation type="submission" date="2023-07" db="EMBL/GenBank/DDBJ databases">
        <title>A draft genome of Kazachstania heterogenica Y-27499.</title>
        <authorList>
            <person name="Donic C."/>
            <person name="Kralova J.S."/>
            <person name="Fidel L."/>
            <person name="Ben-Dor S."/>
            <person name="Jung S."/>
        </authorList>
    </citation>
    <scope>NUCLEOTIDE SEQUENCE [LARGE SCALE GENOMIC DNA]</scope>
    <source>
        <strain evidence="8">Y27499</strain>
    </source>
</reference>
<evidence type="ECO:0008006" key="9">
    <source>
        <dbReference type="Google" id="ProtNLM"/>
    </source>
</evidence>
<dbReference type="Pfam" id="PF03547">
    <property type="entry name" value="Mem_trans"/>
    <property type="match status" value="1"/>
</dbReference>
<feature type="transmembrane region" description="Helical" evidence="6">
    <location>
        <begin position="375"/>
        <end position="394"/>
    </location>
</feature>
<evidence type="ECO:0000256" key="1">
    <source>
        <dbReference type="ARBA" id="ARBA00004141"/>
    </source>
</evidence>
<evidence type="ECO:0000256" key="5">
    <source>
        <dbReference type="SAM" id="MobiDB-lite"/>
    </source>
</evidence>
<evidence type="ECO:0000313" key="7">
    <source>
        <dbReference type="EMBL" id="KAK5779517.1"/>
    </source>
</evidence>
<protein>
    <recommendedName>
        <fullName evidence="9">Auxin efflux carrier</fullName>
    </recommendedName>
</protein>
<dbReference type="AlphaFoldDB" id="A0AAN7WNA8"/>
<evidence type="ECO:0000256" key="2">
    <source>
        <dbReference type="ARBA" id="ARBA00022692"/>
    </source>
</evidence>
<dbReference type="InterPro" id="IPR004776">
    <property type="entry name" value="Mem_transp_PIN-like"/>
</dbReference>
<dbReference type="Proteomes" id="UP001306508">
    <property type="component" value="Unassembled WGS sequence"/>
</dbReference>
<gene>
    <name evidence="7" type="ORF">RI543_003408</name>
</gene>
<keyword evidence="3 6" id="KW-1133">Transmembrane helix</keyword>
<accession>A0AAN7WNA8</accession>
<evidence type="ECO:0000256" key="3">
    <source>
        <dbReference type="ARBA" id="ARBA00022989"/>
    </source>
</evidence>
<evidence type="ECO:0000313" key="8">
    <source>
        <dbReference type="Proteomes" id="UP001306508"/>
    </source>
</evidence>
<feature type="transmembrane region" description="Helical" evidence="6">
    <location>
        <begin position="479"/>
        <end position="503"/>
    </location>
</feature>
<dbReference type="GO" id="GO:0016020">
    <property type="term" value="C:membrane"/>
    <property type="evidence" value="ECO:0007669"/>
    <property type="project" value="UniProtKB-SubCell"/>
</dbReference>
<comment type="subcellular location">
    <subcellularLocation>
        <location evidence="1">Membrane</location>
        <topology evidence="1">Multi-pass membrane protein</topology>
    </subcellularLocation>
</comment>
<dbReference type="PANTHER" id="PTHR31794">
    <property type="entry name" value="AUXIN EFFLUX TRANSPORTER FAMILY PROTEIN (EUROFUNG)"/>
    <property type="match status" value="1"/>
</dbReference>
<proteinExistence type="predicted"/>
<evidence type="ECO:0000256" key="4">
    <source>
        <dbReference type="ARBA" id="ARBA00023136"/>
    </source>
</evidence>
<sequence>MNFFSSGETFSFGQIAYLVFQSVLQVVVISLAGFWSAHAGLLPKSSQKIISLLNVDLFTPCLIYSKMAKALSLAKILEIGIIPVFFAVSTGISYFSGKLVSAVLGLDTDETNFVIGNSIFGNSNSLPVSLTLSLAYTLPNLAWDQIPNDTRDNVASRGLLYLLIFQQIGQMLRWSWGYNKLLKWSGENTMHMPPSQVQLLLENANVGAGGSISRHASRPDLFESDSNRLVPAHLSANDQMSHTNTTAATTTTNNNNNNNDNDNNYDSSTDPLLANDYNHNSRNEGEEPTPYLISNQHTGVFTSTTVNTDDPNEITPFKHTIWNKINRIINLVKSNLNPPLYSMLLGILVACFPPVQKELYREDSFLFNTFSEAIVQIGSVSIPLILIVLGANLYPTSDNFEKTSNYKKLVIGSIIGRMILPSCILLPIIAIAVKYINVSILDDPIFVIVGFLLTVSPPAIQLTQITQLNEFFEAEMIEILFWGYVVLSLPVSIIVVSAAIYVLQWANINNISS</sequence>
<keyword evidence="2 6" id="KW-0812">Transmembrane</keyword>
<organism evidence="7 8">
    <name type="scientific">Arxiozyma heterogenica</name>
    <dbReference type="NCBI Taxonomy" id="278026"/>
    <lineage>
        <taxon>Eukaryota</taxon>
        <taxon>Fungi</taxon>
        <taxon>Dikarya</taxon>
        <taxon>Ascomycota</taxon>
        <taxon>Saccharomycotina</taxon>
        <taxon>Saccharomycetes</taxon>
        <taxon>Saccharomycetales</taxon>
        <taxon>Saccharomycetaceae</taxon>
        <taxon>Arxiozyma</taxon>
    </lineage>
</organism>
<dbReference type="PANTHER" id="PTHR31794:SF2">
    <property type="entry name" value="AUXIN EFFLUX TRANSPORTER FAMILY PROTEIN (EUROFUNG)"/>
    <property type="match status" value="1"/>
</dbReference>
<feature type="region of interest" description="Disordered" evidence="5">
    <location>
        <begin position="234"/>
        <end position="291"/>
    </location>
</feature>
<feature type="transmembrane region" description="Helical" evidence="6">
    <location>
        <begin position="73"/>
        <end position="95"/>
    </location>
</feature>
<feature type="compositionally biased region" description="Low complexity" evidence="5">
    <location>
        <begin position="243"/>
        <end position="264"/>
    </location>
</feature>
<feature type="transmembrane region" description="Helical" evidence="6">
    <location>
        <begin position="414"/>
        <end position="433"/>
    </location>
</feature>
<dbReference type="GO" id="GO:0055085">
    <property type="term" value="P:transmembrane transport"/>
    <property type="evidence" value="ECO:0007669"/>
    <property type="project" value="InterPro"/>
</dbReference>